<evidence type="ECO:0000313" key="2">
    <source>
        <dbReference type="Proteomes" id="UP001228581"/>
    </source>
</evidence>
<name>A0ABT7CZE6_9BACT</name>
<dbReference type="EMBL" id="JASJOT010000038">
    <property type="protein sequence ID" value="MDJ1497949.1"/>
    <property type="molecule type" value="Genomic_DNA"/>
</dbReference>
<gene>
    <name evidence="1" type="ORF">QNI19_33720</name>
</gene>
<keyword evidence="2" id="KW-1185">Reference proteome</keyword>
<organism evidence="1 2">
    <name type="scientific">Xanthocytophaga flava</name>
    <dbReference type="NCBI Taxonomy" id="3048013"/>
    <lineage>
        <taxon>Bacteria</taxon>
        <taxon>Pseudomonadati</taxon>
        <taxon>Bacteroidota</taxon>
        <taxon>Cytophagia</taxon>
        <taxon>Cytophagales</taxon>
        <taxon>Rhodocytophagaceae</taxon>
        <taxon>Xanthocytophaga</taxon>
    </lineage>
</organism>
<accession>A0ABT7CZE6</accession>
<proteinExistence type="predicted"/>
<dbReference type="Proteomes" id="UP001228581">
    <property type="component" value="Unassembled WGS sequence"/>
</dbReference>
<sequence length="148" mass="17071">MISIKIIEKEDSHKDLQLEIGEFKQIADSYYFFLDDTTETTYNETTLRILIEKLIKSWKESLSKLQTGDKTYIPFDFSDQYIGCIQCILAPTDRLLIRYGVTTKFTGSGINPSQMHLFSLNESDFTAITETFHYSLSDLLQYPILSIA</sequence>
<protein>
    <submittedName>
        <fullName evidence="1">Uncharacterized protein</fullName>
    </submittedName>
</protein>
<evidence type="ECO:0000313" key="1">
    <source>
        <dbReference type="EMBL" id="MDJ1497949.1"/>
    </source>
</evidence>
<reference evidence="1 2" key="1">
    <citation type="submission" date="2023-05" db="EMBL/GenBank/DDBJ databases">
        <authorList>
            <person name="Zhang X."/>
        </authorList>
    </citation>
    <scope>NUCLEOTIDE SEQUENCE [LARGE SCALE GENOMIC DNA]</scope>
    <source>
        <strain evidence="1 2">DM2B3-1</strain>
    </source>
</reference>
<comment type="caution">
    <text evidence="1">The sequence shown here is derived from an EMBL/GenBank/DDBJ whole genome shotgun (WGS) entry which is preliminary data.</text>
</comment>